<dbReference type="AlphaFoldDB" id="A0A423W1H8"/>
<keyword evidence="2" id="KW-0812">Transmembrane</keyword>
<dbReference type="PANTHER" id="PTHR35179">
    <property type="entry name" value="PROTEIN CBG02620"/>
    <property type="match status" value="1"/>
</dbReference>
<sequence length="450" mass="50316">MEAQPATKPHYPRKDMVLLPGPPLNWGRHRHHLSSPRHLAPECEIPLVRMPAISHGHSEEERARAAAAVFRQDAAEAAINHMAGDEGDQMVASLAVGFTLGFGLLTVWEAIKQTRRSKNPRRSVYIYMIWGEIVTNCTILILANLLFHGIVGATVPVLFFILFFWVLEIQLLMQIIINRIAILCETQETIRKLQWATFVFISAINVAVFCIFIPAHRNPPVSQLYVDINRVWDRVSKVLICLVDAGLNYYFLRIVKQRLLNQYGLMKYAPLVTFNARLMVISVLLDVLLIGLMSLPNQAVFILFHPLVYTAKLNIEMTMASLIIKLARSGRSDAYFPESHSHTNHNMPHAVAPGANPNEREVALKTFTESKIRASYSGGNEEAGDVPSGGIQRTREFQVTVHRTSNSIDETKECANGADDEVCLTRYPGHPRTSVQDGHSANSSRHTAGS</sequence>
<dbReference type="EMBL" id="LJZO01000017">
    <property type="protein sequence ID" value="ROV97211.1"/>
    <property type="molecule type" value="Genomic_DNA"/>
</dbReference>
<feature type="transmembrane region" description="Helical" evidence="2">
    <location>
        <begin position="90"/>
        <end position="111"/>
    </location>
</feature>
<feature type="transmembrane region" description="Helical" evidence="2">
    <location>
        <begin position="123"/>
        <end position="147"/>
    </location>
</feature>
<feature type="compositionally biased region" description="Polar residues" evidence="1">
    <location>
        <begin position="433"/>
        <end position="450"/>
    </location>
</feature>
<comment type="caution">
    <text evidence="3">The sequence shown here is derived from an EMBL/GenBank/DDBJ whole genome shotgun (WGS) entry which is preliminary data.</text>
</comment>
<name>A0A423W1H8_CYTCH</name>
<evidence type="ECO:0000313" key="4">
    <source>
        <dbReference type="Proteomes" id="UP000284375"/>
    </source>
</evidence>
<dbReference type="OrthoDB" id="3205825at2759"/>
<gene>
    <name evidence="3" type="ORF">VSDG_04796</name>
</gene>
<keyword evidence="2" id="KW-1133">Transmembrane helix</keyword>
<evidence type="ECO:0000256" key="1">
    <source>
        <dbReference type="SAM" id="MobiDB-lite"/>
    </source>
</evidence>
<evidence type="ECO:0000313" key="3">
    <source>
        <dbReference type="EMBL" id="ROV97211.1"/>
    </source>
</evidence>
<dbReference type="PANTHER" id="PTHR35179:SF1">
    <property type="entry name" value="INTEGRAL MEMBRANE PROTEIN"/>
    <property type="match status" value="1"/>
</dbReference>
<dbReference type="Proteomes" id="UP000284375">
    <property type="component" value="Unassembled WGS sequence"/>
</dbReference>
<feature type="transmembrane region" description="Helical" evidence="2">
    <location>
        <begin position="276"/>
        <end position="295"/>
    </location>
</feature>
<feature type="transmembrane region" description="Helical" evidence="2">
    <location>
        <begin position="153"/>
        <end position="172"/>
    </location>
</feature>
<keyword evidence="2" id="KW-0472">Membrane</keyword>
<reference evidence="3 4" key="1">
    <citation type="submission" date="2015-09" db="EMBL/GenBank/DDBJ databases">
        <title>Host preference determinants of Valsa canker pathogens revealed by comparative genomics.</title>
        <authorList>
            <person name="Yin Z."/>
            <person name="Huang L."/>
        </authorList>
    </citation>
    <scope>NUCLEOTIDE SEQUENCE [LARGE SCALE GENOMIC DNA]</scope>
    <source>
        <strain evidence="3 4">YSFL</strain>
    </source>
</reference>
<evidence type="ECO:0000256" key="2">
    <source>
        <dbReference type="SAM" id="Phobius"/>
    </source>
</evidence>
<organism evidence="3 4">
    <name type="scientific">Cytospora chrysosperma</name>
    <name type="common">Cytospora canker fungus</name>
    <name type="synonym">Sphaeria chrysosperma</name>
    <dbReference type="NCBI Taxonomy" id="252740"/>
    <lineage>
        <taxon>Eukaryota</taxon>
        <taxon>Fungi</taxon>
        <taxon>Dikarya</taxon>
        <taxon>Ascomycota</taxon>
        <taxon>Pezizomycotina</taxon>
        <taxon>Sordariomycetes</taxon>
        <taxon>Sordariomycetidae</taxon>
        <taxon>Diaporthales</taxon>
        <taxon>Cytosporaceae</taxon>
        <taxon>Cytospora</taxon>
    </lineage>
</organism>
<feature type="region of interest" description="Disordered" evidence="1">
    <location>
        <begin position="425"/>
        <end position="450"/>
    </location>
</feature>
<keyword evidence="4" id="KW-1185">Reference proteome</keyword>
<accession>A0A423W1H8</accession>
<feature type="transmembrane region" description="Helical" evidence="2">
    <location>
        <begin position="235"/>
        <end position="255"/>
    </location>
</feature>
<feature type="transmembrane region" description="Helical" evidence="2">
    <location>
        <begin position="193"/>
        <end position="215"/>
    </location>
</feature>
<proteinExistence type="predicted"/>
<protein>
    <submittedName>
        <fullName evidence="3">Uncharacterized protein</fullName>
    </submittedName>
</protein>